<dbReference type="Proteomes" id="UP001412067">
    <property type="component" value="Unassembled WGS sequence"/>
</dbReference>
<gene>
    <name evidence="2" type="ORF">KSP40_PGU010911</name>
</gene>
<evidence type="ECO:0000256" key="1">
    <source>
        <dbReference type="SAM" id="MobiDB-lite"/>
    </source>
</evidence>
<reference evidence="2 3" key="1">
    <citation type="journal article" date="2022" name="Nat. Plants">
        <title>Genomes of leafy and leafless Platanthera orchids illuminate the evolution of mycoheterotrophy.</title>
        <authorList>
            <person name="Li M.H."/>
            <person name="Liu K.W."/>
            <person name="Li Z."/>
            <person name="Lu H.C."/>
            <person name="Ye Q.L."/>
            <person name="Zhang D."/>
            <person name="Wang J.Y."/>
            <person name="Li Y.F."/>
            <person name="Zhong Z.M."/>
            <person name="Liu X."/>
            <person name="Yu X."/>
            <person name="Liu D.K."/>
            <person name="Tu X.D."/>
            <person name="Liu B."/>
            <person name="Hao Y."/>
            <person name="Liao X.Y."/>
            <person name="Jiang Y.T."/>
            <person name="Sun W.H."/>
            <person name="Chen J."/>
            <person name="Chen Y.Q."/>
            <person name="Ai Y."/>
            <person name="Zhai J.W."/>
            <person name="Wu S.S."/>
            <person name="Zhou Z."/>
            <person name="Hsiao Y.Y."/>
            <person name="Wu W.L."/>
            <person name="Chen Y.Y."/>
            <person name="Lin Y.F."/>
            <person name="Hsu J.L."/>
            <person name="Li C.Y."/>
            <person name="Wang Z.W."/>
            <person name="Zhao X."/>
            <person name="Zhong W.Y."/>
            <person name="Ma X.K."/>
            <person name="Ma L."/>
            <person name="Huang J."/>
            <person name="Chen G.Z."/>
            <person name="Huang M.Z."/>
            <person name="Huang L."/>
            <person name="Peng D.H."/>
            <person name="Luo Y.B."/>
            <person name="Zou S.Q."/>
            <person name="Chen S.P."/>
            <person name="Lan S."/>
            <person name="Tsai W.C."/>
            <person name="Van de Peer Y."/>
            <person name="Liu Z.J."/>
        </authorList>
    </citation>
    <scope>NUCLEOTIDE SEQUENCE [LARGE SCALE GENOMIC DNA]</scope>
    <source>
        <strain evidence="2">Lor288</strain>
    </source>
</reference>
<protein>
    <submittedName>
        <fullName evidence="2">Uncharacterized protein</fullName>
    </submittedName>
</protein>
<keyword evidence="3" id="KW-1185">Reference proteome</keyword>
<organism evidence="2 3">
    <name type="scientific">Platanthera guangdongensis</name>
    <dbReference type="NCBI Taxonomy" id="2320717"/>
    <lineage>
        <taxon>Eukaryota</taxon>
        <taxon>Viridiplantae</taxon>
        <taxon>Streptophyta</taxon>
        <taxon>Embryophyta</taxon>
        <taxon>Tracheophyta</taxon>
        <taxon>Spermatophyta</taxon>
        <taxon>Magnoliopsida</taxon>
        <taxon>Liliopsida</taxon>
        <taxon>Asparagales</taxon>
        <taxon>Orchidaceae</taxon>
        <taxon>Orchidoideae</taxon>
        <taxon>Orchideae</taxon>
        <taxon>Orchidinae</taxon>
        <taxon>Platanthera</taxon>
    </lineage>
</organism>
<evidence type="ECO:0000313" key="3">
    <source>
        <dbReference type="Proteomes" id="UP001412067"/>
    </source>
</evidence>
<feature type="compositionally biased region" description="Polar residues" evidence="1">
    <location>
        <begin position="79"/>
        <end position="89"/>
    </location>
</feature>
<comment type="caution">
    <text evidence="2">The sequence shown here is derived from an EMBL/GenBank/DDBJ whole genome shotgun (WGS) entry which is preliminary data.</text>
</comment>
<evidence type="ECO:0000313" key="2">
    <source>
        <dbReference type="EMBL" id="KAK8966692.1"/>
    </source>
</evidence>
<dbReference type="EMBL" id="JBBWWR010000005">
    <property type="protein sequence ID" value="KAK8966692.1"/>
    <property type="molecule type" value="Genomic_DNA"/>
</dbReference>
<feature type="compositionally biased region" description="Basic and acidic residues" evidence="1">
    <location>
        <begin position="103"/>
        <end position="112"/>
    </location>
</feature>
<sequence>MMRIIDGMKEKAVYLGNQKMELTDKLAETELAAALEQKQIQIDKLMDRVEEFTKKNVEFTNLTSLLKQKETEFEEKNRSITNQALAQSKTNDKSELESFSDGNESKGRDELP</sequence>
<proteinExistence type="predicted"/>
<feature type="region of interest" description="Disordered" evidence="1">
    <location>
        <begin position="70"/>
        <end position="112"/>
    </location>
</feature>
<name>A0ABR2MR60_9ASPA</name>
<accession>A0ABR2MR60</accession>